<gene>
    <name evidence="4" type="ORF">N7492_005203</name>
</gene>
<dbReference type="Proteomes" id="UP001146351">
    <property type="component" value="Unassembled WGS sequence"/>
</dbReference>
<keyword evidence="2" id="KW-0732">Signal</keyword>
<dbReference type="PROSITE" id="PS50097">
    <property type="entry name" value="BTB"/>
    <property type="match status" value="1"/>
</dbReference>
<dbReference type="PANTHER" id="PTHR47843:SF5">
    <property type="entry name" value="BTB_POZ DOMAIN PROTEIN"/>
    <property type="match status" value="1"/>
</dbReference>
<keyword evidence="5" id="KW-1185">Reference proteome</keyword>
<evidence type="ECO:0000313" key="5">
    <source>
        <dbReference type="Proteomes" id="UP001146351"/>
    </source>
</evidence>
<proteinExistence type="predicted"/>
<feature type="signal peptide" evidence="2">
    <location>
        <begin position="1"/>
        <end position="21"/>
    </location>
</feature>
<dbReference type="Gene3D" id="3.30.710.10">
    <property type="entry name" value="Potassium Channel Kv1.1, Chain A"/>
    <property type="match status" value="1"/>
</dbReference>
<comment type="caution">
    <text evidence="4">The sequence shown here is derived from an EMBL/GenBank/DDBJ whole genome shotgun (WGS) entry which is preliminary data.</text>
</comment>
<dbReference type="InterPro" id="IPR011333">
    <property type="entry name" value="SKP1/BTB/POZ_sf"/>
</dbReference>
<evidence type="ECO:0000256" key="2">
    <source>
        <dbReference type="SAM" id="SignalP"/>
    </source>
</evidence>
<dbReference type="InterPro" id="IPR000210">
    <property type="entry name" value="BTB/POZ_dom"/>
</dbReference>
<evidence type="ECO:0000313" key="4">
    <source>
        <dbReference type="EMBL" id="KAJ5172610.1"/>
    </source>
</evidence>
<feature type="compositionally biased region" description="Basic and acidic residues" evidence="1">
    <location>
        <begin position="132"/>
        <end position="141"/>
    </location>
</feature>
<evidence type="ECO:0000256" key="1">
    <source>
        <dbReference type="SAM" id="MobiDB-lite"/>
    </source>
</evidence>
<evidence type="ECO:0000259" key="3">
    <source>
        <dbReference type="PROSITE" id="PS50097"/>
    </source>
</evidence>
<reference evidence="4" key="2">
    <citation type="journal article" date="2023" name="IMA Fungus">
        <title>Comparative genomic study of the Penicillium genus elucidates a diverse pangenome and 15 lateral gene transfer events.</title>
        <authorList>
            <person name="Petersen C."/>
            <person name="Sorensen T."/>
            <person name="Nielsen M.R."/>
            <person name="Sondergaard T.E."/>
            <person name="Sorensen J.L."/>
            <person name="Fitzpatrick D.A."/>
            <person name="Frisvad J.C."/>
            <person name="Nielsen K.L."/>
        </authorList>
    </citation>
    <scope>NUCLEOTIDE SEQUENCE</scope>
    <source>
        <strain evidence="4">IBT 21917</strain>
    </source>
</reference>
<sequence length="282" mass="31654">MNLFFTILVPIVRSLLTPVTSSWSGAYSPCLPPRTLTKGPNAGERGILNAVDAMYLQERWSDMKIECGDCVFPAHQCIVYPRSDYLAAAANGQFNDPPGVARITKGDPFLVEKVLEYIYKGSYTSMGSPLAEECRKPSRERDEEDPESPSKKRRLDESPASRFQQNPGYFHARMYAEGDFLMIPELKETAKKGFEDAIKIYFAPENFAAIVEEVYSDRTDYKEFQKLVVSAAIKNLASLRTAQPTILTRGLLASVPEFAEDLCMAFIKKHDPRGLNVTEDDE</sequence>
<reference evidence="4" key="1">
    <citation type="submission" date="2022-11" db="EMBL/GenBank/DDBJ databases">
        <authorList>
            <person name="Petersen C."/>
        </authorList>
    </citation>
    <scope>NUCLEOTIDE SEQUENCE</scope>
    <source>
        <strain evidence="4">IBT 21917</strain>
    </source>
</reference>
<dbReference type="SUPFAM" id="SSF54695">
    <property type="entry name" value="POZ domain"/>
    <property type="match status" value="1"/>
</dbReference>
<dbReference type="CDD" id="cd18186">
    <property type="entry name" value="BTB_POZ_ZBTB_KLHL-like"/>
    <property type="match status" value="1"/>
</dbReference>
<dbReference type="AlphaFoldDB" id="A0A9W9IBU9"/>
<dbReference type="OrthoDB" id="6359816at2759"/>
<name>A0A9W9IBU9_9EURO</name>
<feature type="chain" id="PRO_5040751588" description="BTB domain-containing protein" evidence="2">
    <location>
        <begin position="22"/>
        <end position="282"/>
    </location>
</feature>
<dbReference type="PANTHER" id="PTHR47843">
    <property type="entry name" value="BTB DOMAIN-CONTAINING PROTEIN-RELATED"/>
    <property type="match status" value="1"/>
</dbReference>
<feature type="domain" description="BTB" evidence="3">
    <location>
        <begin position="61"/>
        <end position="121"/>
    </location>
</feature>
<protein>
    <recommendedName>
        <fullName evidence="3">BTB domain-containing protein</fullName>
    </recommendedName>
</protein>
<accession>A0A9W9IBU9</accession>
<feature type="region of interest" description="Disordered" evidence="1">
    <location>
        <begin position="128"/>
        <end position="165"/>
    </location>
</feature>
<organism evidence="4 5">
    <name type="scientific">Penicillium capsulatum</name>
    <dbReference type="NCBI Taxonomy" id="69766"/>
    <lineage>
        <taxon>Eukaryota</taxon>
        <taxon>Fungi</taxon>
        <taxon>Dikarya</taxon>
        <taxon>Ascomycota</taxon>
        <taxon>Pezizomycotina</taxon>
        <taxon>Eurotiomycetes</taxon>
        <taxon>Eurotiomycetidae</taxon>
        <taxon>Eurotiales</taxon>
        <taxon>Aspergillaceae</taxon>
        <taxon>Penicillium</taxon>
    </lineage>
</organism>
<dbReference type="EMBL" id="JAPQKO010000003">
    <property type="protein sequence ID" value="KAJ5172610.1"/>
    <property type="molecule type" value="Genomic_DNA"/>
</dbReference>
<dbReference type="Pfam" id="PF00651">
    <property type="entry name" value="BTB"/>
    <property type="match status" value="1"/>
</dbReference>
<feature type="compositionally biased region" description="Basic and acidic residues" evidence="1">
    <location>
        <begin position="148"/>
        <end position="159"/>
    </location>
</feature>